<dbReference type="InterPro" id="IPR003661">
    <property type="entry name" value="HisK_dim/P_dom"/>
</dbReference>
<keyword evidence="12" id="KW-1185">Reference proteome</keyword>
<dbReference type="CDD" id="cd06225">
    <property type="entry name" value="HAMP"/>
    <property type="match status" value="1"/>
</dbReference>
<dbReference type="InterPro" id="IPR036890">
    <property type="entry name" value="HATPase_C_sf"/>
</dbReference>
<dbReference type="SUPFAM" id="SSF158472">
    <property type="entry name" value="HAMP domain-like"/>
    <property type="match status" value="1"/>
</dbReference>
<evidence type="ECO:0000256" key="5">
    <source>
        <dbReference type="ARBA" id="ARBA00022679"/>
    </source>
</evidence>
<dbReference type="Pfam" id="PF00672">
    <property type="entry name" value="HAMP"/>
    <property type="match status" value="1"/>
</dbReference>
<evidence type="ECO:0000313" key="12">
    <source>
        <dbReference type="Proteomes" id="UP001606099"/>
    </source>
</evidence>
<protein>
    <recommendedName>
        <fullName evidence="3">histidine kinase</fullName>
        <ecNumber evidence="3">2.7.13.3</ecNumber>
    </recommendedName>
</protein>
<evidence type="ECO:0000259" key="10">
    <source>
        <dbReference type="PROSITE" id="PS50885"/>
    </source>
</evidence>
<keyword evidence="7" id="KW-0175">Coiled coil</keyword>
<evidence type="ECO:0000313" key="11">
    <source>
        <dbReference type="EMBL" id="MFG6449744.1"/>
    </source>
</evidence>
<evidence type="ECO:0000256" key="3">
    <source>
        <dbReference type="ARBA" id="ARBA00012438"/>
    </source>
</evidence>
<proteinExistence type="predicted"/>
<dbReference type="SUPFAM" id="SSF55874">
    <property type="entry name" value="ATPase domain of HSP90 chaperone/DNA topoisomerase II/histidine kinase"/>
    <property type="match status" value="1"/>
</dbReference>
<reference evidence="11 12" key="1">
    <citation type="submission" date="2024-08" db="EMBL/GenBank/DDBJ databases">
        <authorList>
            <person name="Lu H."/>
        </authorList>
    </citation>
    <scope>NUCLEOTIDE SEQUENCE [LARGE SCALE GENOMIC DNA]</scope>
    <source>
        <strain evidence="11 12">BYS180W</strain>
    </source>
</reference>
<dbReference type="Pfam" id="PF02518">
    <property type="entry name" value="HATPase_c"/>
    <property type="match status" value="1"/>
</dbReference>
<keyword evidence="8" id="KW-1133">Transmembrane helix</keyword>
<feature type="domain" description="HAMP" evidence="10">
    <location>
        <begin position="167"/>
        <end position="219"/>
    </location>
</feature>
<dbReference type="CDD" id="cd00082">
    <property type="entry name" value="HisKA"/>
    <property type="match status" value="1"/>
</dbReference>
<keyword evidence="11" id="KW-0547">Nucleotide-binding</keyword>
<dbReference type="EC" id="2.7.13.3" evidence="3"/>
<feature type="transmembrane region" description="Helical" evidence="8">
    <location>
        <begin position="147"/>
        <end position="165"/>
    </location>
</feature>
<dbReference type="PANTHER" id="PTHR43065">
    <property type="entry name" value="SENSOR HISTIDINE KINASE"/>
    <property type="match status" value="1"/>
</dbReference>
<dbReference type="PROSITE" id="PS50109">
    <property type="entry name" value="HIS_KIN"/>
    <property type="match status" value="1"/>
</dbReference>
<dbReference type="PRINTS" id="PR00344">
    <property type="entry name" value="BCTRLSENSOR"/>
</dbReference>
<dbReference type="InterPro" id="IPR004358">
    <property type="entry name" value="Sig_transdc_His_kin-like_C"/>
</dbReference>
<dbReference type="SMART" id="SM00387">
    <property type="entry name" value="HATPase_c"/>
    <property type="match status" value="1"/>
</dbReference>
<dbReference type="PROSITE" id="PS50885">
    <property type="entry name" value="HAMP"/>
    <property type="match status" value="1"/>
</dbReference>
<dbReference type="InterPro" id="IPR003660">
    <property type="entry name" value="HAMP_dom"/>
</dbReference>
<dbReference type="SUPFAM" id="SSF47384">
    <property type="entry name" value="Homodimeric domain of signal transducing histidine kinase"/>
    <property type="match status" value="1"/>
</dbReference>
<sequence>MLVQRSLRYAVVTALTVGLALPTSVALVLDWSNSRREAMADLRAELDRTSEVMAYSLAEPIWLYAPELAAPLIKAQVKDPRFIAVRIVEEAQNQLFFEFKRPDPNPQWTLTRTRVVQRDGRDIAKLEVMMSAEPHLQRKRDELLASVWRSLATLTVSLVLILFVLRRRILQPMEQLSRTAAKLADGDLIHPLTPSGDDEIAHVGQAMEHMRRALLKAFDELRSHAQMLEHQVGARTQQLTDTNQELSQTLDRLRLAQRELVESEKLASLGRLVAGVAHELNTPLGNAMTVVTALDDRWRDLDRMLRDNIPMRRSMLDELVRDTRRGQDILLRNVQKAANLVRDFKQVAIDQTNDVRRDFDLAHVIEDVLVMVEPSFKHSPYRIDTELEPGLAMNSFPGALGQVLTNLLMNCLLHAFDGRDHGVVNLRCARTGADWVHLKVSDDGCGMDPGVVKHIFDPFFTTKLGKGGSGLGLHIVHNIVCNVLGGQIEVASEPGRGTTMLLLLPCHAPERAVNAASEALAG</sequence>
<accession>A0ABW7FZM0</accession>
<evidence type="ECO:0000256" key="7">
    <source>
        <dbReference type="SAM" id="Coils"/>
    </source>
</evidence>
<comment type="caution">
    <text evidence="11">The sequence shown here is derived from an EMBL/GenBank/DDBJ whole genome shotgun (WGS) entry which is preliminary data.</text>
</comment>
<name>A0ABW7FZM0_9BURK</name>
<gene>
    <name evidence="11" type="ORF">ACG0Z6_16080</name>
</gene>
<evidence type="ECO:0000256" key="6">
    <source>
        <dbReference type="ARBA" id="ARBA00022777"/>
    </source>
</evidence>
<dbReference type="EMBL" id="JBIGHZ010000006">
    <property type="protein sequence ID" value="MFG6449744.1"/>
    <property type="molecule type" value="Genomic_DNA"/>
</dbReference>
<dbReference type="Gene3D" id="3.30.565.10">
    <property type="entry name" value="Histidine kinase-like ATPase, C-terminal domain"/>
    <property type="match status" value="1"/>
</dbReference>
<comment type="subcellular location">
    <subcellularLocation>
        <location evidence="2">Membrane</location>
    </subcellularLocation>
</comment>
<comment type="catalytic activity">
    <reaction evidence="1">
        <text>ATP + protein L-histidine = ADP + protein N-phospho-L-histidine.</text>
        <dbReference type="EC" id="2.7.13.3"/>
    </reaction>
</comment>
<keyword evidence="6" id="KW-0418">Kinase</keyword>
<evidence type="ECO:0000256" key="2">
    <source>
        <dbReference type="ARBA" id="ARBA00004370"/>
    </source>
</evidence>
<dbReference type="InterPro" id="IPR005467">
    <property type="entry name" value="His_kinase_dom"/>
</dbReference>
<dbReference type="Gene3D" id="1.10.287.130">
    <property type="match status" value="1"/>
</dbReference>
<dbReference type="SMART" id="SM00304">
    <property type="entry name" value="HAMP"/>
    <property type="match status" value="1"/>
</dbReference>
<keyword evidence="8" id="KW-0812">Transmembrane</keyword>
<keyword evidence="11" id="KW-0067">ATP-binding</keyword>
<feature type="coiled-coil region" evidence="7">
    <location>
        <begin position="236"/>
        <end position="266"/>
    </location>
</feature>
<dbReference type="GO" id="GO:0005524">
    <property type="term" value="F:ATP binding"/>
    <property type="evidence" value="ECO:0007669"/>
    <property type="project" value="UniProtKB-KW"/>
</dbReference>
<keyword evidence="8" id="KW-0472">Membrane</keyword>
<dbReference type="Gene3D" id="6.10.340.10">
    <property type="match status" value="1"/>
</dbReference>
<keyword evidence="5" id="KW-0808">Transferase</keyword>
<evidence type="ECO:0000256" key="4">
    <source>
        <dbReference type="ARBA" id="ARBA00022553"/>
    </source>
</evidence>
<dbReference type="RefSeq" id="WP_394463264.1">
    <property type="nucleotide sequence ID" value="NZ_JBIGHZ010000006.1"/>
</dbReference>
<dbReference type="Proteomes" id="UP001606099">
    <property type="component" value="Unassembled WGS sequence"/>
</dbReference>
<keyword evidence="4" id="KW-0597">Phosphoprotein</keyword>
<evidence type="ECO:0000256" key="1">
    <source>
        <dbReference type="ARBA" id="ARBA00000085"/>
    </source>
</evidence>
<dbReference type="InterPro" id="IPR003594">
    <property type="entry name" value="HATPase_dom"/>
</dbReference>
<feature type="domain" description="Histidine kinase" evidence="9">
    <location>
        <begin position="275"/>
        <end position="508"/>
    </location>
</feature>
<evidence type="ECO:0000256" key="8">
    <source>
        <dbReference type="SAM" id="Phobius"/>
    </source>
</evidence>
<evidence type="ECO:0000259" key="9">
    <source>
        <dbReference type="PROSITE" id="PS50109"/>
    </source>
</evidence>
<organism evidence="11 12">
    <name type="scientific">Roseateles rivi</name>
    <dbReference type="NCBI Taxonomy" id="3299028"/>
    <lineage>
        <taxon>Bacteria</taxon>
        <taxon>Pseudomonadati</taxon>
        <taxon>Pseudomonadota</taxon>
        <taxon>Betaproteobacteria</taxon>
        <taxon>Burkholderiales</taxon>
        <taxon>Sphaerotilaceae</taxon>
        <taxon>Roseateles</taxon>
    </lineage>
</organism>
<dbReference type="PANTHER" id="PTHR43065:SF47">
    <property type="match status" value="1"/>
</dbReference>
<dbReference type="InterPro" id="IPR036097">
    <property type="entry name" value="HisK_dim/P_sf"/>
</dbReference>